<evidence type="ECO:0000313" key="3">
    <source>
        <dbReference type="Proteomes" id="UP000856143"/>
    </source>
</evidence>
<protein>
    <recommendedName>
        <fullName evidence="4">ANR family transcriptional regulator</fullName>
    </recommendedName>
</protein>
<gene>
    <name evidence="2" type="ORF">I8Y21_006090</name>
</gene>
<dbReference type="EMBL" id="DACSEO010000166">
    <property type="protein sequence ID" value="HAT1685249.1"/>
    <property type="molecule type" value="Genomic_DNA"/>
</dbReference>
<dbReference type="AlphaFoldDB" id="A0AAN5RH74"/>
<evidence type="ECO:0008006" key="4">
    <source>
        <dbReference type="Google" id="ProtNLM"/>
    </source>
</evidence>
<reference evidence="2" key="1">
    <citation type="journal article" date="2018" name="Genome Biol.">
        <title>SKESA: strategic k-mer extension for scrupulous assemblies.</title>
        <authorList>
            <person name="Souvorov A."/>
            <person name="Agarwala R."/>
            <person name="Lipman D.J."/>
        </authorList>
    </citation>
    <scope>NUCLEOTIDE SEQUENCE</scope>
    <source>
        <strain evidence="2">R404</strain>
    </source>
</reference>
<comment type="caution">
    <text evidence="2">The sequence shown here is derived from an EMBL/GenBank/DDBJ whole genome shotgun (WGS) entry which is preliminary data.</text>
</comment>
<organism evidence="2 3">
    <name type="scientific">Klebsiella oxytoca</name>
    <dbReference type="NCBI Taxonomy" id="571"/>
    <lineage>
        <taxon>Bacteria</taxon>
        <taxon>Pseudomonadati</taxon>
        <taxon>Pseudomonadota</taxon>
        <taxon>Gammaproteobacteria</taxon>
        <taxon>Enterobacterales</taxon>
        <taxon>Enterobacteriaceae</taxon>
        <taxon>Klebsiella/Raoultella group</taxon>
        <taxon>Klebsiella</taxon>
    </lineage>
</organism>
<accession>A0AAN5RH74</accession>
<proteinExistence type="predicted"/>
<feature type="region of interest" description="Disordered" evidence="1">
    <location>
        <begin position="1"/>
        <end position="21"/>
    </location>
</feature>
<evidence type="ECO:0000313" key="2">
    <source>
        <dbReference type="EMBL" id="HAT1685249.1"/>
    </source>
</evidence>
<evidence type="ECO:0000256" key="1">
    <source>
        <dbReference type="SAM" id="MobiDB-lite"/>
    </source>
</evidence>
<dbReference type="Proteomes" id="UP000856143">
    <property type="component" value="Unassembled WGS sequence"/>
</dbReference>
<name>A0AAN5RH74_KLEOX</name>
<sequence>MEKDTHDVTPAARRQHQTRGREALRLELAGDYVAAARAWQHTANRAPCSPWRRFARGRARDCREKSGAGR</sequence>
<reference evidence="2" key="2">
    <citation type="submission" date="2020-11" db="EMBL/GenBank/DDBJ databases">
        <authorList>
            <consortium name="NCBI Pathogen Detection Project"/>
        </authorList>
    </citation>
    <scope>NUCLEOTIDE SEQUENCE</scope>
    <source>
        <strain evidence="2">R404</strain>
    </source>
</reference>